<accession>A0A5P1EYN6</accession>
<keyword evidence="3" id="KW-1185">Reference proteome</keyword>
<keyword evidence="1" id="KW-0732">Signal</keyword>
<name>A0A5P1EYN6_ASPOF</name>
<protein>
    <recommendedName>
        <fullName evidence="4">Glycine-rich protein</fullName>
    </recommendedName>
</protein>
<evidence type="ECO:0000313" key="3">
    <source>
        <dbReference type="Proteomes" id="UP000243459"/>
    </source>
</evidence>
<organism evidence="2 3">
    <name type="scientific">Asparagus officinalis</name>
    <name type="common">Garden asparagus</name>
    <dbReference type="NCBI Taxonomy" id="4686"/>
    <lineage>
        <taxon>Eukaryota</taxon>
        <taxon>Viridiplantae</taxon>
        <taxon>Streptophyta</taxon>
        <taxon>Embryophyta</taxon>
        <taxon>Tracheophyta</taxon>
        <taxon>Spermatophyta</taxon>
        <taxon>Magnoliopsida</taxon>
        <taxon>Liliopsida</taxon>
        <taxon>Asparagales</taxon>
        <taxon>Asparagaceae</taxon>
        <taxon>Asparagoideae</taxon>
        <taxon>Asparagus</taxon>
    </lineage>
</organism>
<dbReference type="Gramene" id="ONK70984">
    <property type="protein sequence ID" value="ONK70984"/>
    <property type="gene ID" value="A4U43_C04F3520"/>
</dbReference>
<feature type="signal peptide" evidence="1">
    <location>
        <begin position="1"/>
        <end position="24"/>
    </location>
</feature>
<reference evidence="3" key="1">
    <citation type="journal article" date="2017" name="Nat. Commun.">
        <title>The asparagus genome sheds light on the origin and evolution of a young Y chromosome.</title>
        <authorList>
            <person name="Harkess A."/>
            <person name="Zhou J."/>
            <person name="Xu C."/>
            <person name="Bowers J.E."/>
            <person name="Van der Hulst R."/>
            <person name="Ayyampalayam S."/>
            <person name="Mercati F."/>
            <person name="Riccardi P."/>
            <person name="McKain M.R."/>
            <person name="Kakrana A."/>
            <person name="Tang H."/>
            <person name="Ray J."/>
            <person name="Groenendijk J."/>
            <person name="Arikit S."/>
            <person name="Mathioni S.M."/>
            <person name="Nakano M."/>
            <person name="Shan H."/>
            <person name="Telgmann-Rauber A."/>
            <person name="Kanno A."/>
            <person name="Yue Z."/>
            <person name="Chen H."/>
            <person name="Li W."/>
            <person name="Chen Y."/>
            <person name="Xu X."/>
            <person name="Zhang Y."/>
            <person name="Luo S."/>
            <person name="Chen H."/>
            <person name="Gao J."/>
            <person name="Mao Z."/>
            <person name="Pires J.C."/>
            <person name="Luo M."/>
            <person name="Kudrna D."/>
            <person name="Wing R.A."/>
            <person name="Meyers B.C."/>
            <person name="Yi K."/>
            <person name="Kong H."/>
            <person name="Lavrijsen P."/>
            <person name="Sunseri F."/>
            <person name="Falavigna A."/>
            <person name="Ye Y."/>
            <person name="Leebens-Mack J.H."/>
            <person name="Chen G."/>
        </authorList>
    </citation>
    <scope>NUCLEOTIDE SEQUENCE [LARGE SCALE GENOMIC DNA]</scope>
    <source>
        <strain evidence="3">cv. DH0086</strain>
    </source>
</reference>
<dbReference type="EMBL" id="CM007384">
    <property type="protein sequence ID" value="ONK70984.1"/>
    <property type="molecule type" value="Genomic_DNA"/>
</dbReference>
<feature type="chain" id="PRO_5024431580" description="Glycine-rich protein" evidence="1">
    <location>
        <begin position="25"/>
        <end position="315"/>
    </location>
</feature>
<dbReference type="Proteomes" id="UP000243459">
    <property type="component" value="Chromosome 4"/>
</dbReference>
<proteinExistence type="predicted"/>
<gene>
    <name evidence="2" type="ORF">A4U43_C04F3520</name>
</gene>
<sequence>MARKRHIALAFIFLIVLNVGLASAVRSLKGVGGGGGGSGGGSGFGFGGGSGPGGGFGSGGGSGGGCVVAVSEGENGNRIREYGGGSGSVWWSWCVLGGGHGGVGGSGGEWNCSGLARLVVEEVQWWFGGGCGLWRSRWEGVALGGGGGVFLSRWYSGGVSAVVGRSLWCEEPGSAGIWLGLGWSYQVWRVIMDSGGLAVGLAGGPVVRCSGSGVVHVGVSVEGAAGGSAGSGVIQVEWVVMKWCVEGVAKWRWYPGGGGGLRSVSGEGGNSAVVPGVWWWFRRRCPVEEREWRGSSSVRVVFTWTGCHGSGVRGE</sequence>
<evidence type="ECO:0008006" key="4">
    <source>
        <dbReference type="Google" id="ProtNLM"/>
    </source>
</evidence>
<evidence type="ECO:0000313" key="2">
    <source>
        <dbReference type="EMBL" id="ONK70984.1"/>
    </source>
</evidence>
<evidence type="ECO:0000256" key="1">
    <source>
        <dbReference type="SAM" id="SignalP"/>
    </source>
</evidence>
<dbReference type="AlphaFoldDB" id="A0A5P1EYN6"/>